<dbReference type="SUPFAM" id="SSF56801">
    <property type="entry name" value="Acetyl-CoA synthetase-like"/>
    <property type="match status" value="1"/>
</dbReference>
<dbReference type="CDD" id="cd04433">
    <property type="entry name" value="AFD_class_I"/>
    <property type="match status" value="1"/>
</dbReference>
<dbReference type="PANTHER" id="PTHR43201:SF5">
    <property type="entry name" value="MEDIUM-CHAIN ACYL-COA LIGASE ACSF2, MITOCHONDRIAL"/>
    <property type="match status" value="1"/>
</dbReference>
<dbReference type="PANTHER" id="PTHR43201">
    <property type="entry name" value="ACYL-COA SYNTHETASE"/>
    <property type="match status" value="1"/>
</dbReference>
<dbReference type="Pfam" id="PF00501">
    <property type="entry name" value="AMP-binding"/>
    <property type="match status" value="1"/>
</dbReference>
<dbReference type="EMBL" id="CP042906">
    <property type="protein sequence ID" value="QEX15301.1"/>
    <property type="molecule type" value="Genomic_DNA"/>
</dbReference>
<evidence type="ECO:0000256" key="2">
    <source>
        <dbReference type="ARBA" id="ARBA00022598"/>
    </source>
</evidence>
<dbReference type="AlphaFoldDB" id="A0A5J6MDV2"/>
<gene>
    <name evidence="5" type="ORF">FRZ44_05840</name>
</gene>
<name>A0A5J6MDV2_9PROT</name>
<keyword evidence="6" id="KW-1185">Reference proteome</keyword>
<dbReference type="InterPro" id="IPR025110">
    <property type="entry name" value="AMP-bd_C"/>
</dbReference>
<evidence type="ECO:0000256" key="1">
    <source>
        <dbReference type="ARBA" id="ARBA00006432"/>
    </source>
</evidence>
<proteinExistence type="inferred from homology"/>
<evidence type="ECO:0000259" key="4">
    <source>
        <dbReference type="Pfam" id="PF13193"/>
    </source>
</evidence>
<dbReference type="KEGG" id="htq:FRZ44_05840"/>
<evidence type="ECO:0000313" key="5">
    <source>
        <dbReference type="EMBL" id="QEX15301.1"/>
    </source>
</evidence>
<accession>A0A5J6MDV2</accession>
<protein>
    <submittedName>
        <fullName evidence="5">AMP-dependent synthetase</fullName>
    </submittedName>
</protein>
<organism evidence="5 6">
    <name type="scientific">Hypericibacter terrae</name>
    <dbReference type="NCBI Taxonomy" id="2602015"/>
    <lineage>
        <taxon>Bacteria</taxon>
        <taxon>Pseudomonadati</taxon>
        <taxon>Pseudomonadota</taxon>
        <taxon>Alphaproteobacteria</taxon>
        <taxon>Rhodospirillales</taxon>
        <taxon>Dongiaceae</taxon>
        <taxon>Hypericibacter</taxon>
    </lineage>
</organism>
<evidence type="ECO:0000259" key="3">
    <source>
        <dbReference type="Pfam" id="PF00501"/>
    </source>
</evidence>
<feature type="domain" description="AMP-binding enzyme C-terminal" evidence="4">
    <location>
        <begin position="395"/>
        <end position="470"/>
    </location>
</feature>
<dbReference type="GO" id="GO:0006631">
    <property type="term" value="P:fatty acid metabolic process"/>
    <property type="evidence" value="ECO:0007669"/>
    <property type="project" value="TreeGrafter"/>
</dbReference>
<dbReference type="PROSITE" id="PS00455">
    <property type="entry name" value="AMP_BINDING"/>
    <property type="match status" value="1"/>
</dbReference>
<dbReference type="Gene3D" id="3.30.300.30">
    <property type="match status" value="1"/>
</dbReference>
<feature type="domain" description="AMP-dependent synthetase/ligase" evidence="3">
    <location>
        <begin position="16"/>
        <end position="345"/>
    </location>
</feature>
<evidence type="ECO:0000313" key="6">
    <source>
        <dbReference type="Proteomes" id="UP000326202"/>
    </source>
</evidence>
<dbReference type="InterPro" id="IPR020845">
    <property type="entry name" value="AMP-binding_CS"/>
</dbReference>
<dbReference type="InterPro" id="IPR000873">
    <property type="entry name" value="AMP-dep_synth/lig_dom"/>
</dbReference>
<dbReference type="Proteomes" id="UP000326202">
    <property type="component" value="Chromosome"/>
</dbReference>
<comment type="similarity">
    <text evidence="1">Belongs to the ATP-dependent AMP-binding enzyme family.</text>
</comment>
<dbReference type="InterPro" id="IPR045851">
    <property type="entry name" value="AMP-bd_C_sf"/>
</dbReference>
<reference evidence="5 6" key="1">
    <citation type="submission" date="2019-08" db="EMBL/GenBank/DDBJ databases">
        <title>Hyperibacter terrae gen. nov., sp. nov. and Hyperibacter viscosus sp. nov., two new members in the family Rhodospirillaceae isolated from the rhizosphere of Hypericum perforatum.</title>
        <authorList>
            <person name="Noviana Z."/>
        </authorList>
    </citation>
    <scope>NUCLEOTIDE SEQUENCE [LARGE SCALE GENOMIC DNA]</scope>
    <source>
        <strain evidence="5 6">R5913</strain>
    </source>
</reference>
<dbReference type="GO" id="GO:0031956">
    <property type="term" value="F:medium-chain fatty acid-CoA ligase activity"/>
    <property type="evidence" value="ECO:0007669"/>
    <property type="project" value="TreeGrafter"/>
</dbReference>
<dbReference type="InterPro" id="IPR042099">
    <property type="entry name" value="ANL_N_sf"/>
</dbReference>
<dbReference type="Gene3D" id="3.40.50.12780">
    <property type="entry name" value="N-terminal domain of ligase-like"/>
    <property type="match status" value="1"/>
</dbReference>
<dbReference type="OrthoDB" id="9803968at2"/>
<sequence>MRLEAIGLGSVTDLVSGHRLTGAELCAEALRRAALLGAWGLGPGDATLIVHGGTPDFFCDLFAVWQRGAIAACANPGLTRDELATVAGFLKPKAILAAEGFAHGQGLAIPILELKRERGNTELALPAGRSGGGLDDTALLLFTSGTTGAPKGVAHSYRSILARLALNRAHIGAADLARTLCVLPTHFGHGLIGNCLTPLFAGGDLYLHGAGGLATAAALPRLIDDHAITFMSSVPSFWKIALKAGKAPRSGSLARVHIGSAPLGADLWRRVMGWSGTDRVVNMYGITETANWVGGASAAEGGPEDGLIGRLWGGQAAILTEDGRQVAHGEGEILLQTPSLMQGYWQRPDLTNPVLREGWFHTGDIGRLDASGCLRLVGRQKDEINRAGMKINPAEIDLFLERHPQVAEACCFAMADDISGEVVAAAVRTVDNVALAPAELRSWCLERIRRELVPERWFLLPEIPKTDRGKINRTHIRIHCEGLKR</sequence>
<dbReference type="RefSeq" id="WP_151175765.1">
    <property type="nucleotide sequence ID" value="NZ_CP042906.1"/>
</dbReference>
<dbReference type="Pfam" id="PF13193">
    <property type="entry name" value="AMP-binding_C"/>
    <property type="match status" value="1"/>
</dbReference>
<keyword evidence="2" id="KW-0436">Ligase</keyword>